<dbReference type="InterPro" id="IPR002822">
    <property type="entry name" value="Ni_insertion"/>
</dbReference>
<evidence type="ECO:0000313" key="2">
    <source>
        <dbReference type="EMBL" id="MUM77628.1"/>
    </source>
</evidence>
<proteinExistence type="predicted"/>
<dbReference type="EMBL" id="WODC01000004">
    <property type="protein sequence ID" value="MUM77628.1"/>
    <property type="molecule type" value="Genomic_DNA"/>
</dbReference>
<keyword evidence="3" id="KW-1185">Reference proteome</keyword>
<dbReference type="RefSeq" id="WP_155933940.1">
    <property type="nucleotide sequence ID" value="NZ_WODC01000004.1"/>
</dbReference>
<gene>
    <name evidence="2" type="ORF">GKC30_08285</name>
</gene>
<protein>
    <submittedName>
        <fullName evidence="2">DUF111 family protein</fullName>
    </submittedName>
</protein>
<sequence length="283" mass="29632">MRPRHDAACDRSRSERIGRTVYLDCSSGVSGDMLLAALAQAYDDLHGAGSGPVFLDRELARLGIDGFELAWSTVSVGGIVTGRVEVLQTREQPLRHHADLVRIIESSGMAGRTAQRAVQAVTLLGQAEAKVHGTSLNAIHFHEIGAVDTIVDIAGTMLLLEALGAESVHCSPVDLGSGFVQCVHGKMPVPAPACAELAKGLPVFGTDCGMERATPTGLAVLRTVAEGCGPMPLGSILAVGYGSGSRSCDEQPTYVRAFVIDSVAVKSSWDRHQGVCTAGHEHG</sequence>
<dbReference type="PANTHER" id="PTHR36566:SF1">
    <property type="entry name" value="PYRIDINIUM-3,5-BISTHIOCARBOXYLIC ACID MONONUCLEOTIDE NICKEL INSERTION PROTEIN"/>
    <property type="match status" value="1"/>
</dbReference>
<name>A0A7K1KNG0_9BACT</name>
<organism evidence="2 3">
    <name type="scientific">Pseudodesulfovibrio alkaliphilus</name>
    <dbReference type="NCBI Taxonomy" id="2661613"/>
    <lineage>
        <taxon>Bacteria</taxon>
        <taxon>Pseudomonadati</taxon>
        <taxon>Thermodesulfobacteriota</taxon>
        <taxon>Desulfovibrionia</taxon>
        <taxon>Desulfovibrionales</taxon>
        <taxon>Desulfovibrionaceae</taxon>
    </lineage>
</organism>
<keyword evidence="1" id="KW-0533">Nickel</keyword>
<accession>A0A7K1KNG0</accession>
<dbReference type="Proteomes" id="UP000461162">
    <property type="component" value="Unassembled WGS sequence"/>
</dbReference>
<comment type="caution">
    <text evidence="2">The sequence shown here is derived from an EMBL/GenBank/DDBJ whole genome shotgun (WGS) entry which is preliminary data.</text>
</comment>
<dbReference type="AlphaFoldDB" id="A0A7K1KNG0"/>
<dbReference type="Pfam" id="PF01969">
    <property type="entry name" value="Ni_insertion"/>
    <property type="match status" value="1"/>
</dbReference>
<dbReference type="PANTHER" id="PTHR36566">
    <property type="entry name" value="NICKEL INSERTION PROTEIN-RELATED"/>
    <property type="match status" value="1"/>
</dbReference>
<evidence type="ECO:0000256" key="1">
    <source>
        <dbReference type="ARBA" id="ARBA00022596"/>
    </source>
</evidence>
<reference evidence="2 3" key="1">
    <citation type="submission" date="2019-11" db="EMBL/GenBank/DDBJ databases">
        <title>Pseudodesulfovibrio alkaliphilus, sp. nov., an alkaliphilic sulfate-reducing bacteria from mud volcano of Taman peninsula, Russia.</title>
        <authorList>
            <person name="Frolova A."/>
            <person name="Merkel A.Y."/>
            <person name="Slobodkin A.I."/>
        </authorList>
    </citation>
    <scope>NUCLEOTIDE SEQUENCE [LARGE SCALE GENOMIC DNA]</scope>
    <source>
        <strain evidence="2 3">F-1</strain>
    </source>
</reference>
<evidence type="ECO:0000313" key="3">
    <source>
        <dbReference type="Proteomes" id="UP000461162"/>
    </source>
</evidence>